<organism evidence="7 8">
    <name type="scientific">Canavalia gladiata</name>
    <name type="common">Sword bean</name>
    <name type="synonym">Dolichos gladiatus</name>
    <dbReference type="NCBI Taxonomy" id="3824"/>
    <lineage>
        <taxon>Eukaryota</taxon>
        <taxon>Viridiplantae</taxon>
        <taxon>Streptophyta</taxon>
        <taxon>Embryophyta</taxon>
        <taxon>Tracheophyta</taxon>
        <taxon>Spermatophyta</taxon>
        <taxon>Magnoliopsida</taxon>
        <taxon>eudicotyledons</taxon>
        <taxon>Gunneridae</taxon>
        <taxon>Pentapetalae</taxon>
        <taxon>rosids</taxon>
        <taxon>fabids</taxon>
        <taxon>Fabales</taxon>
        <taxon>Fabaceae</taxon>
        <taxon>Papilionoideae</taxon>
        <taxon>50 kb inversion clade</taxon>
        <taxon>NPAAA clade</taxon>
        <taxon>indigoferoid/millettioid clade</taxon>
        <taxon>Phaseoleae</taxon>
        <taxon>Canavalia</taxon>
    </lineage>
</organism>
<evidence type="ECO:0000259" key="6">
    <source>
        <dbReference type="PROSITE" id="PS50066"/>
    </source>
</evidence>
<dbReference type="CDD" id="cd00266">
    <property type="entry name" value="MADS_SRF_like"/>
    <property type="match status" value="1"/>
</dbReference>
<dbReference type="SUPFAM" id="SSF55455">
    <property type="entry name" value="SRF-like"/>
    <property type="match status" value="1"/>
</dbReference>
<dbReference type="PANTHER" id="PTHR11945:SF387">
    <property type="entry name" value="AGAMOUS-LIKE MADS-BOX PROTEIN AGL80"/>
    <property type="match status" value="1"/>
</dbReference>
<comment type="subcellular location">
    <subcellularLocation>
        <location evidence="1">Nucleus</location>
    </subcellularLocation>
</comment>
<dbReference type="GO" id="GO:0046983">
    <property type="term" value="F:protein dimerization activity"/>
    <property type="evidence" value="ECO:0007669"/>
    <property type="project" value="InterPro"/>
</dbReference>
<gene>
    <name evidence="7" type="ORF">VNO77_43435</name>
</gene>
<keyword evidence="5" id="KW-0539">Nucleus</keyword>
<dbReference type="SMART" id="SM00432">
    <property type="entry name" value="MADS"/>
    <property type="match status" value="1"/>
</dbReference>
<dbReference type="PRINTS" id="PR00404">
    <property type="entry name" value="MADSDOMAIN"/>
</dbReference>
<evidence type="ECO:0000313" key="8">
    <source>
        <dbReference type="Proteomes" id="UP001367508"/>
    </source>
</evidence>
<evidence type="ECO:0000256" key="1">
    <source>
        <dbReference type="ARBA" id="ARBA00004123"/>
    </source>
</evidence>
<evidence type="ECO:0000256" key="2">
    <source>
        <dbReference type="ARBA" id="ARBA00023015"/>
    </source>
</evidence>
<comment type="caution">
    <text evidence="7">The sequence shown here is derived from an EMBL/GenBank/DDBJ whole genome shotgun (WGS) entry which is preliminary data.</text>
</comment>
<evidence type="ECO:0000256" key="4">
    <source>
        <dbReference type="ARBA" id="ARBA00023163"/>
    </source>
</evidence>
<keyword evidence="3" id="KW-0238">DNA-binding</keyword>
<keyword evidence="8" id="KW-1185">Reference proteome</keyword>
<dbReference type="GO" id="GO:0000981">
    <property type="term" value="F:DNA-binding transcription factor activity, RNA polymerase II-specific"/>
    <property type="evidence" value="ECO:0007669"/>
    <property type="project" value="InterPro"/>
</dbReference>
<name>A0AAN9JXS3_CANGL</name>
<keyword evidence="2" id="KW-0805">Transcription regulation</keyword>
<keyword evidence="4" id="KW-0804">Transcription</keyword>
<protein>
    <recommendedName>
        <fullName evidence="6">MADS-box domain-containing protein</fullName>
    </recommendedName>
</protein>
<sequence>MTRKKVKLAFISNETSRKATYKKRKKGLLKKIDELTTLCGIEACAIVYSPFDPEPEVWPSQWGVQKVLSKFRTMPELEQHKKMVNQETFLQERIQKSKEQMKKQVKDNREKEMNMLMFQCLSAGTVLHENMTGVDFHDLGFMIEKNLKDINRRLETMSIHEMSQYQPIIMSTPTPTSTSSAMVMAKNEKMPFMDYGNDGFDMNAYYYPNSQRRELFMDLLNGNGDETTDPYGDHANYNLPTGFWPNLFP</sequence>
<dbReference type="InterPro" id="IPR002100">
    <property type="entry name" value="TF_MADSbox"/>
</dbReference>
<feature type="domain" description="MADS-box" evidence="6">
    <location>
        <begin position="1"/>
        <end position="49"/>
    </location>
</feature>
<evidence type="ECO:0000256" key="3">
    <source>
        <dbReference type="ARBA" id="ARBA00023125"/>
    </source>
</evidence>
<dbReference type="Proteomes" id="UP001367508">
    <property type="component" value="Unassembled WGS sequence"/>
</dbReference>
<dbReference type="GO" id="GO:0045944">
    <property type="term" value="P:positive regulation of transcription by RNA polymerase II"/>
    <property type="evidence" value="ECO:0007669"/>
    <property type="project" value="InterPro"/>
</dbReference>
<accession>A0AAN9JXS3</accession>
<dbReference type="PANTHER" id="PTHR11945">
    <property type="entry name" value="MADS BOX PROTEIN"/>
    <property type="match status" value="1"/>
</dbReference>
<dbReference type="AlphaFoldDB" id="A0AAN9JXS3"/>
<dbReference type="GO" id="GO:0005634">
    <property type="term" value="C:nucleus"/>
    <property type="evidence" value="ECO:0007669"/>
    <property type="project" value="UniProtKB-SubCell"/>
</dbReference>
<evidence type="ECO:0000256" key="5">
    <source>
        <dbReference type="ARBA" id="ARBA00023242"/>
    </source>
</evidence>
<dbReference type="PROSITE" id="PS50066">
    <property type="entry name" value="MADS_BOX_2"/>
    <property type="match status" value="1"/>
</dbReference>
<dbReference type="InterPro" id="IPR033897">
    <property type="entry name" value="SRF-like_MADS-box"/>
</dbReference>
<dbReference type="EMBL" id="JAYMYQ010000011">
    <property type="protein sequence ID" value="KAK7305529.1"/>
    <property type="molecule type" value="Genomic_DNA"/>
</dbReference>
<dbReference type="Gene3D" id="3.40.1810.10">
    <property type="entry name" value="Transcription factor, MADS-box"/>
    <property type="match status" value="1"/>
</dbReference>
<dbReference type="Pfam" id="PF00319">
    <property type="entry name" value="SRF-TF"/>
    <property type="match status" value="1"/>
</dbReference>
<dbReference type="GO" id="GO:0000978">
    <property type="term" value="F:RNA polymerase II cis-regulatory region sequence-specific DNA binding"/>
    <property type="evidence" value="ECO:0007669"/>
    <property type="project" value="TreeGrafter"/>
</dbReference>
<dbReference type="FunFam" id="3.40.1810.10:FF:000018">
    <property type="entry name" value="agamous-like MADS-box protein AGL80"/>
    <property type="match status" value="1"/>
</dbReference>
<evidence type="ECO:0000313" key="7">
    <source>
        <dbReference type="EMBL" id="KAK7305529.1"/>
    </source>
</evidence>
<reference evidence="7 8" key="1">
    <citation type="submission" date="2024-01" db="EMBL/GenBank/DDBJ databases">
        <title>The genomes of 5 underutilized Papilionoideae crops provide insights into root nodulation and disease resistanc.</title>
        <authorList>
            <person name="Jiang F."/>
        </authorList>
    </citation>
    <scope>NUCLEOTIDE SEQUENCE [LARGE SCALE GENOMIC DNA]</scope>
    <source>
        <strain evidence="7">LVBAO_FW01</strain>
        <tissue evidence="7">Leaves</tissue>
    </source>
</reference>
<proteinExistence type="predicted"/>
<dbReference type="InterPro" id="IPR036879">
    <property type="entry name" value="TF_MADSbox_sf"/>
</dbReference>